<dbReference type="SUPFAM" id="SSF56059">
    <property type="entry name" value="Glutathione synthetase ATP-binding domain-like"/>
    <property type="match status" value="1"/>
</dbReference>
<dbReference type="PATRIC" id="fig|1178515.4.peg.4393"/>
<evidence type="ECO:0000313" key="1">
    <source>
        <dbReference type="EMBL" id="ANE48457.1"/>
    </source>
</evidence>
<dbReference type="AlphaFoldDB" id="A0A172TNR1"/>
<dbReference type="InterPro" id="IPR026838">
    <property type="entry name" value="YheC/D"/>
</dbReference>
<dbReference type="Pfam" id="PF14398">
    <property type="entry name" value="ATPgrasp_YheCD"/>
    <property type="match status" value="1"/>
</dbReference>
<proteinExistence type="predicted"/>
<reference evidence="1 2" key="1">
    <citation type="submission" date="2015-01" db="EMBL/GenBank/DDBJ databases">
        <title>Paenibacillus swuensis/DY6/whole genome sequencing.</title>
        <authorList>
            <person name="Kim M.K."/>
            <person name="Srinivasan S."/>
            <person name="Lee J.-J."/>
        </authorList>
    </citation>
    <scope>NUCLEOTIDE SEQUENCE [LARGE SCALE GENOMIC DNA]</scope>
    <source>
        <strain evidence="1 2">DY6</strain>
    </source>
</reference>
<dbReference type="OrthoDB" id="7869153at2"/>
<keyword evidence="2" id="KW-1185">Reference proteome</keyword>
<sequence>MPQPVLGIMTLYLNNRKYIEERSVFQKMIVAGNGLGLASFVFTPEDIDRSRNLINAQFYDTSKARWTRKWTSFPTLIFDRCRYQPNKRFHQLQNFRKTYPKLVYLNRPISNKWVIYEIMMKNSRIRPHLPETKLCMRVKDVTDFLGRYNLVYLKPKNGTGGRGILRIERMTNQIYLIQGRDHNRKIITPQRVTRSQITERLKNWQLPGRYLIQQGIQLKLKDGRVHDYRLLIQKNGTGNWEVTGCAGRIGAHRSITSNLHGGGQAVKMDDLLGRWFDNEDKIREVKQTADDLALEVSHFVEDKYGKLCELALDLAIDKEGHVWLLEINPKPAREVFKQIGESDTYTKAISRPMEYALWLYRQKKAAKVAASAKRKGMK</sequence>
<name>A0A172TNR1_9BACL</name>
<dbReference type="STRING" id="1178515.SY83_21675"/>
<dbReference type="Gene3D" id="3.30.470.20">
    <property type="entry name" value="ATP-grasp fold, B domain"/>
    <property type="match status" value="1"/>
</dbReference>
<gene>
    <name evidence="1" type="ORF">SY83_21675</name>
</gene>
<accession>A0A172TNR1</accession>
<dbReference type="Proteomes" id="UP000076927">
    <property type="component" value="Chromosome"/>
</dbReference>
<dbReference type="KEGG" id="pswu:SY83_21675"/>
<organism evidence="1 2">
    <name type="scientific">Paenibacillus swuensis</name>
    <dbReference type="NCBI Taxonomy" id="1178515"/>
    <lineage>
        <taxon>Bacteria</taxon>
        <taxon>Bacillati</taxon>
        <taxon>Bacillota</taxon>
        <taxon>Bacilli</taxon>
        <taxon>Bacillales</taxon>
        <taxon>Paenibacillaceae</taxon>
        <taxon>Paenibacillus</taxon>
    </lineage>
</organism>
<protein>
    <submittedName>
        <fullName evidence="1">Endospore coat-associated protein</fullName>
    </submittedName>
</protein>
<dbReference type="EMBL" id="CP011388">
    <property type="protein sequence ID" value="ANE48457.1"/>
    <property type="molecule type" value="Genomic_DNA"/>
</dbReference>
<evidence type="ECO:0000313" key="2">
    <source>
        <dbReference type="Proteomes" id="UP000076927"/>
    </source>
</evidence>